<sequence>MRPTIILSSSDYSDSYDNDEKIPSKFDKNLNTTDSESDDDSCEKVIVKTFNPNKQPKKPIVPINRVRKPNINQKIYNLLIDDESSSYESDYSSYSYNENDKDHEVYTKTKIIKNNISLLSKDSIEEISIQDESETAKDKHDEDMDKTLENVNVNSETIQNVEKQTGGNGKEPIQENETIQENDTVHEIEAEQTNEIINEKDQININDSDQIEEDNGKQVSNTSNEILTKENHQIQIDNDDISANDINEVTIEKTSNNDLNDQSVTVNDQEQNQSSKTLDDQDEDDINPPIIKINRFQSKPSITYSIVRTIESSLRGKYYIFSFYLDTSQKFYTKVKVRNPEQQILIYQGPTVKFHKKNITYTLITDKEFKNFSLKKDEKSDEELLNLKVCLDALLALPRHVDIQFMNPSGIQILLTTKNPKMSTRGHWVLDFGDRFTIPSEKNMIFVSAKEKNGVDLVIVRQISNSEIELDLCTDMDEISVFAIGLSIFIAKLS</sequence>
<feature type="region of interest" description="Disordered" evidence="1">
    <location>
        <begin position="1"/>
        <end position="39"/>
    </location>
</feature>
<dbReference type="Proteomes" id="UP001470230">
    <property type="component" value="Unassembled WGS sequence"/>
</dbReference>
<feature type="compositionally biased region" description="Polar residues" evidence="1">
    <location>
        <begin position="254"/>
        <end position="276"/>
    </location>
</feature>
<evidence type="ECO:0000256" key="1">
    <source>
        <dbReference type="SAM" id="MobiDB-lite"/>
    </source>
</evidence>
<name>A0ABR2GZX1_9EUKA</name>
<accession>A0ABR2GZX1</accession>
<dbReference type="InterPro" id="IPR025659">
    <property type="entry name" value="Tubby-like_C"/>
</dbReference>
<protein>
    <recommendedName>
        <fullName evidence="4">Tubby C-terminal domain-containing protein</fullName>
    </recommendedName>
</protein>
<proteinExistence type="predicted"/>
<feature type="region of interest" description="Disordered" evidence="1">
    <location>
        <begin position="150"/>
        <end position="182"/>
    </location>
</feature>
<feature type="region of interest" description="Disordered" evidence="1">
    <location>
        <begin position="254"/>
        <end position="285"/>
    </location>
</feature>
<evidence type="ECO:0008006" key="4">
    <source>
        <dbReference type="Google" id="ProtNLM"/>
    </source>
</evidence>
<evidence type="ECO:0000313" key="3">
    <source>
        <dbReference type="Proteomes" id="UP001470230"/>
    </source>
</evidence>
<feature type="region of interest" description="Disordered" evidence="1">
    <location>
        <begin position="200"/>
        <end position="220"/>
    </location>
</feature>
<evidence type="ECO:0000313" key="2">
    <source>
        <dbReference type="EMBL" id="KAK8839488.1"/>
    </source>
</evidence>
<gene>
    <name evidence="2" type="ORF">M9Y10_031844</name>
</gene>
<feature type="compositionally biased region" description="Basic and acidic residues" evidence="1">
    <location>
        <begin position="18"/>
        <end position="28"/>
    </location>
</feature>
<comment type="caution">
    <text evidence="2">The sequence shown here is derived from an EMBL/GenBank/DDBJ whole genome shotgun (WGS) entry which is preliminary data.</text>
</comment>
<dbReference type="Gene3D" id="3.20.90.10">
    <property type="entry name" value="Tubby Protein, Chain A"/>
    <property type="match status" value="1"/>
</dbReference>
<keyword evidence="3" id="KW-1185">Reference proteome</keyword>
<organism evidence="2 3">
    <name type="scientific">Tritrichomonas musculus</name>
    <dbReference type="NCBI Taxonomy" id="1915356"/>
    <lineage>
        <taxon>Eukaryota</taxon>
        <taxon>Metamonada</taxon>
        <taxon>Parabasalia</taxon>
        <taxon>Tritrichomonadida</taxon>
        <taxon>Tritrichomonadidae</taxon>
        <taxon>Tritrichomonas</taxon>
    </lineage>
</organism>
<dbReference type="EMBL" id="JAPFFF010000051">
    <property type="protein sequence ID" value="KAK8839488.1"/>
    <property type="molecule type" value="Genomic_DNA"/>
</dbReference>
<reference evidence="2 3" key="1">
    <citation type="submission" date="2024-04" db="EMBL/GenBank/DDBJ databases">
        <title>Tritrichomonas musculus Genome.</title>
        <authorList>
            <person name="Alves-Ferreira E."/>
            <person name="Grigg M."/>
            <person name="Lorenzi H."/>
            <person name="Galac M."/>
        </authorList>
    </citation>
    <scope>NUCLEOTIDE SEQUENCE [LARGE SCALE GENOMIC DNA]</scope>
    <source>
        <strain evidence="2 3">EAF2021</strain>
    </source>
</reference>
<feature type="compositionally biased region" description="Polar residues" evidence="1">
    <location>
        <begin position="150"/>
        <end position="165"/>
    </location>
</feature>